<dbReference type="EC" id="5.4.99.-" evidence="3"/>
<proteinExistence type="inferred from homology"/>
<dbReference type="InterPro" id="IPR050343">
    <property type="entry name" value="RsuA_PseudoU_synthase"/>
</dbReference>
<name>A0A3M5UJI2_PSESX</name>
<dbReference type="SUPFAM" id="SSF55120">
    <property type="entry name" value="Pseudouridine synthase"/>
    <property type="match status" value="1"/>
</dbReference>
<evidence type="ECO:0000313" key="7">
    <source>
        <dbReference type="Proteomes" id="UP000280395"/>
    </source>
</evidence>
<dbReference type="Gene3D" id="3.30.70.580">
    <property type="entry name" value="Pseudouridine synthase I, catalytic domain, N-terminal subdomain"/>
    <property type="match status" value="1"/>
</dbReference>
<dbReference type="PANTHER" id="PTHR47683">
    <property type="entry name" value="PSEUDOURIDINE SYNTHASE FAMILY PROTEIN-RELATED"/>
    <property type="match status" value="1"/>
</dbReference>
<keyword evidence="2 3" id="KW-0413">Isomerase</keyword>
<feature type="non-terminal residue" evidence="6">
    <location>
        <position position="1"/>
    </location>
</feature>
<accession>A0A3M5UJI2</accession>
<dbReference type="InterPro" id="IPR006145">
    <property type="entry name" value="PsdUridine_synth_RsuA/RluA"/>
</dbReference>
<evidence type="ECO:0000256" key="2">
    <source>
        <dbReference type="ARBA" id="ARBA00023235"/>
    </source>
</evidence>
<dbReference type="Pfam" id="PF00849">
    <property type="entry name" value="PseudoU_synth_2"/>
    <property type="match status" value="1"/>
</dbReference>
<dbReference type="EMBL" id="RBUA01001319">
    <property type="protein sequence ID" value="RMU45674.1"/>
    <property type="molecule type" value="Genomic_DNA"/>
</dbReference>
<dbReference type="GO" id="GO:0003723">
    <property type="term" value="F:RNA binding"/>
    <property type="evidence" value="ECO:0007669"/>
    <property type="project" value="InterPro"/>
</dbReference>
<evidence type="ECO:0000313" key="6">
    <source>
        <dbReference type="EMBL" id="RMU45674.1"/>
    </source>
</evidence>
<dbReference type="GO" id="GO:0006364">
    <property type="term" value="P:rRNA processing"/>
    <property type="evidence" value="ECO:0007669"/>
    <property type="project" value="UniProtKB-ARBA"/>
</dbReference>
<feature type="non-terminal residue" evidence="6">
    <location>
        <position position="283"/>
    </location>
</feature>
<evidence type="ECO:0000256" key="4">
    <source>
        <dbReference type="SAM" id="MobiDB-lite"/>
    </source>
</evidence>
<dbReference type="InterPro" id="IPR042092">
    <property type="entry name" value="PsdUridine_s_RsuA/RluB/E/F_cat"/>
</dbReference>
<dbReference type="GO" id="GO:0140098">
    <property type="term" value="F:catalytic activity, acting on RNA"/>
    <property type="evidence" value="ECO:0007669"/>
    <property type="project" value="UniProtKB-ARBA"/>
</dbReference>
<evidence type="ECO:0000256" key="1">
    <source>
        <dbReference type="ARBA" id="ARBA00008348"/>
    </source>
</evidence>
<evidence type="ECO:0000256" key="3">
    <source>
        <dbReference type="RuleBase" id="RU003887"/>
    </source>
</evidence>
<evidence type="ECO:0000259" key="5">
    <source>
        <dbReference type="Pfam" id="PF00849"/>
    </source>
</evidence>
<dbReference type="InterPro" id="IPR020103">
    <property type="entry name" value="PsdUridine_synth_cat_dom_sf"/>
</dbReference>
<protein>
    <recommendedName>
        <fullName evidence="3">Pseudouridine synthase</fullName>
        <ecNumber evidence="3">5.4.99.-</ecNumber>
    </recommendedName>
</protein>
<gene>
    <name evidence="6" type="ORF">ALP29_04982</name>
</gene>
<organism evidence="6 7">
    <name type="scientific">Pseudomonas syringae pv. avii</name>
    <dbReference type="NCBI Taxonomy" id="663959"/>
    <lineage>
        <taxon>Bacteria</taxon>
        <taxon>Pseudomonadati</taxon>
        <taxon>Pseudomonadota</taxon>
        <taxon>Gammaproteobacteria</taxon>
        <taxon>Pseudomonadales</taxon>
        <taxon>Pseudomonadaceae</taxon>
        <taxon>Pseudomonas</taxon>
        <taxon>Pseudomonas syringae</taxon>
    </lineage>
</organism>
<dbReference type="GO" id="GO:0001522">
    <property type="term" value="P:pseudouridine synthesis"/>
    <property type="evidence" value="ECO:0007669"/>
    <property type="project" value="InterPro"/>
</dbReference>
<dbReference type="GO" id="GO:0009982">
    <property type="term" value="F:pseudouridine synthase activity"/>
    <property type="evidence" value="ECO:0007669"/>
    <property type="project" value="InterPro"/>
</dbReference>
<dbReference type="PROSITE" id="PS01149">
    <property type="entry name" value="PSI_RSU"/>
    <property type="match status" value="1"/>
</dbReference>
<dbReference type="NCBIfam" id="TIGR00093">
    <property type="entry name" value="pseudouridine synthase"/>
    <property type="match status" value="1"/>
</dbReference>
<dbReference type="PANTHER" id="PTHR47683:SF2">
    <property type="entry name" value="RNA-BINDING S4 DOMAIN-CONTAINING PROTEIN"/>
    <property type="match status" value="1"/>
</dbReference>
<feature type="region of interest" description="Disordered" evidence="4">
    <location>
        <begin position="108"/>
        <end position="132"/>
    </location>
</feature>
<dbReference type="InterPro" id="IPR000748">
    <property type="entry name" value="PsdUridine_synth_RsuA/RluB/E/F"/>
</dbReference>
<dbReference type="InterPro" id="IPR018496">
    <property type="entry name" value="PsdUridine_synth_RsuA/RluB_CS"/>
</dbReference>
<comment type="similarity">
    <text evidence="1 3">Belongs to the pseudouridine synthase RsuA family.</text>
</comment>
<feature type="domain" description="Pseudouridine synthase RsuA/RluA-like" evidence="5">
    <location>
        <begin position="139"/>
        <end position="283"/>
    </location>
</feature>
<dbReference type="InterPro" id="IPR020094">
    <property type="entry name" value="TruA/RsuA/RluB/E/F_N"/>
</dbReference>
<reference evidence="6 7" key="1">
    <citation type="submission" date="2018-08" db="EMBL/GenBank/DDBJ databases">
        <title>Recombination of ecologically and evolutionarily significant loci maintains genetic cohesion in the Pseudomonas syringae species complex.</title>
        <authorList>
            <person name="Dillon M."/>
            <person name="Thakur S."/>
            <person name="Almeida R.N.D."/>
            <person name="Weir B.S."/>
            <person name="Guttman D.S."/>
        </authorList>
    </citation>
    <scope>NUCLEOTIDE SEQUENCE [LARGE SCALE GENOMIC DNA]</scope>
    <source>
        <strain evidence="6 7">ICMP 14479</strain>
    </source>
</reference>
<dbReference type="Gene3D" id="3.30.70.1560">
    <property type="entry name" value="Alpha-L RNA-binding motif"/>
    <property type="match status" value="1"/>
</dbReference>
<sequence>HGKRHHRRPGLPFARALRHLVMRIRQAAAQRDQAAGFGQRVLRACGQPALEDRHRGGRPVAHRTQLVALAQTAQLRRTAVPLSGWDGHLAVRPLALSVLTVRCSFAMSRPTRPDSRRPGVKPSQPVRRVAKAPPAEPKLILFNKPFDVLTQFSDEGGRATLKDFIDIPGIYPAGRLDRDSEGLLLLTNDGQLQSRIADPKHKLAKTYWVQVEGEPTEEQLQRLRDGVELNDGMTLPAEARQLDEPALWPRNPPVRFRKSVPTHWLELVIREGRNRQVRRMTAA</sequence>
<comment type="caution">
    <text evidence="6">The sequence shown here is derived from an EMBL/GenBank/DDBJ whole genome shotgun (WGS) entry which is preliminary data.</text>
</comment>
<dbReference type="AlphaFoldDB" id="A0A3M5UJI2"/>
<dbReference type="Proteomes" id="UP000280395">
    <property type="component" value="Unassembled WGS sequence"/>
</dbReference>